<sequence>MDFLCWPDFDSPTIFAALLEPERGGMFQLAPELADARVTQQYLPDTKVLLTR</sequence>
<evidence type="ECO:0000313" key="3">
    <source>
        <dbReference type="Proteomes" id="UP001187203"/>
    </source>
</evidence>
<accession>A0ABU3YR61</accession>
<evidence type="ECO:0000259" key="1">
    <source>
        <dbReference type="Pfam" id="PF19291"/>
    </source>
</evidence>
<evidence type="ECO:0000313" key="2">
    <source>
        <dbReference type="EMBL" id="MDV4188213.1"/>
    </source>
</evidence>
<proteinExistence type="predicted"/>
<comment type="caution">
    <text evidence="2">The sequence shown here is derived from an EMBL/GenBank/DDBJ whole genome shotgun (WGS) entry which is preliminary data.</text>
</comment>
<name>A0ABU3YR61_9HYPH</name>
<feature type="domain" description="Trehalase-like N-terminal" evidence="1">
    <location>
        <begin position="3"/>
        <end position="52"/>
    </location>
</feature>
<keyword evidence="3" id="KW-1185">Reference proteome</keyword>
<dbReference type="Pfam" id="PF19291">
    <property type="entry name" value="TREH_N"/>
    <property type="match status" value="1"/>
</dbReference>
<dbReference type="RefSeq" id="WP_317276682.1">
    <property type="nucleotide sequence ID" value="NZ_JAWJWG010000009.1"/>
</dbReference>
<organism evidence="2 3">
    <name type="scientific">Rhizobium brockwellii</name>
    <dbReference type="NCBI Taxonomy" id="3019932"/>
    <lineage>
        <taxon>Bacteria</taxon>
        <taxon>Pseudomonadati</taxon>
        <taxon>Pseudomonadota</taxon>
        <taxon>Alphaproteobacteria</taxon>
        <taxon>Hyphomicrobiales</taxon>
        <taxon>Rhizobiaceae</taxon>
        <taxon>Rhizobium/Agrobacterium group</taxon>
        <taxon>Rhizobium</taxon>
    </lineage>
</organism>
<protein>
    <submittedName>
        <fullName evidence="2">Trehalase-like domain-containing protein</fullName>
    </submittedName>
</protein>
<gene>
    <name evidence="2" type="ORF">R1523_22205</name>
</gene>
<dbReference type="InterPro" id="IPR045582">
    <property type="entry name" value="Trehalase-like_N"/>
</dbReference>
<dbReference type="EMBL" id="JAWJWI010000011">
    <property type="protein sequence ID" value="MDV4188213.1"/>
    <property type="molecule type" value="Genomic_DNA"/>
</dbReference>
<dbReference type="Proteomes" id="UP001187203">
    <property type="component" value="Unassembled WGS sequence"/>
</dbReference>
<reference evidence="3" key="1">
    <citation type="journal article" date="2023" name="Int. J. Mol. Sci.">
        <title>Genomic and Metabolic Characterization of Plant Growth-Promoting Rhizobacteria Isolated from Nodules of Clovers Grown in Non-Farmed Soil.</title>
        <authorList>
            <person name="Wojcik M."/>
            <person name="Koper P."/>
            <person name="Zebracki K."/>
            <person name="Marczak M."/>
            <person name="Mazur A."/>
        </authorList>
    </citation>
    <scope>NUCLEOTIDE SEQUENCE [LARGE SCALE GENOMIC DNA]</scope>
    <source>
        <strain evidence="3">KB12</strain>
    </source>
</reference>